<feature type="transmembrane region" description="Helical" evidence="1">
    <location>
        <begin position="207"/>
        <end position="226"/>
    </location>
</feature>
<dbReference type="Proteomes" id="UP000095228">
    <property type="component" value="Chromosome"/>
</dbReference>
<accession>A0A1D8AR45</accession>
<keyword evidence="1" id="KW-0472">Membrane</keyword>
<name>A0A1D8AR45_9BACT</name>
<dbReference type="EMBL" id="CP016094">
    <property type="protein sequence ID" value="AOS43361.1"/>
    <property type="molecule type" value="Genomic_DNA"/>
</dbReference>
<feature type="transmembrane region" description="Helical" evidence="1">
    <location>
        <begin position="84"/>
        <end position="101"/>
    </location>
</feature>
<proteinExistence type="predicted"/>
<keyword evidence="1" id="KW-1133">Transmembrane helix</keyword>
<protein>
    <submittedName>
        <fullName evidence="2">Inner membrane protein YjdF</fullName>
    </submittedName>
</protein>
<sequence length="263" mass="29733">MKPTPRLLRARQRVNTLVAALRSVPHGRYVLGLAALLGLVLLASAWGARATGTWLLENTPVALGLLFLWTTYRLMPLSRVSYTLVFLFLALHEIGAHWTYAHVPYDEWWHTVFATTLNTQLGFERNHFDRLVHFSYGLLIAYPIREIFLRLVKVDGFWGYFLPLDVTLSTSAFYELLEWITAAVVGSDASNDFLGSQGDIWDAQKDMAMAGLGAVFAMTLSALIAWRYDRDFAREFGESLKLKRTAPLGEEEIARIQLGRPPD</sequence>
<keyword evidence="3" id="KW-1185">Reference proteome</keyword>
<feature type="transmembrane region" description="Helical" evidence="1">
    <location>
        <begin position="54"/>
        <end position="72"/>
    </location>
</feature>
<reference evidence="2 3" key="1">
    <citation type="submission" date="2016-06" db="EMBL/GenBank/DDBJ databases">
        <title>Three novel species with peptidoglycan cell walls form the new genus Lacunisphaera gen. nov. in the family Opitutaceae of the verrucomicrobial subdivision 4.</title>
        <authorList>
            <person name="Rast P."/>
            <person name="Gloeckner I."/>
            <person name="Jogler M."/>
            <person name="Boedeker C."/>
            <person name="Jeske O."/>
            <person name="Wiegand S."/>
            <person name="Reinhardt R."/>
            <person name="Schumann P."/>
            <person name="Rohde M."/>
            <person name="Spring S."/>
            <person name="Gloeckner F.O."/>
            <person name="Jogler C."/>
        </authorList>
    </citation>
    <scope>NUCLEOTIDE SEQUENCE [LARGE SCALE GENOMIC DNA]</scope>
    <source>
        <strain evidence="2 3">IG16b</strain>
    </source>
</reference>
<dbReference type="Pfam" id="PF09997">
    <property type="entry name" value="DUF2238"/>
    <property type="match status" value="1"/>
</dbReference>
<dbReference type="STRING" id="1838286.Verru16b_00404"/>
<keyword evidence="1" id="KW-0812">Transmembrane</keyword>
<feature type="transmembrane region" description="Helical" evidence="1">
    <location>
        <begin position="29"/>
        <end position="48"/>
    </location>
</feature>
<dbReference type="InterPro" id="IPR014509">
    <property type="entry name" value="YjdF-like"/>
</dbReference>
<dbReference type="RefSeq" id="WP_083270034.1">
    <property type="nucleotide sequence ID" value="NZ_CP016094.1"/>
</dbReference>
<gene>
    <name evidence="2" type="primary">yjdF_1</name>
    <name evidence="2" type="ORF">Verru16b_00404</name>
</gene>
<evidence type="ECO:0000313" key="2">
    <source>
        <dbReference type="EMBL" id="AOS43361.1"/>
    </source>
</evidence>
<dbReference type="OrthoDB" id="9786473at2"/>
<dbReference type="PATRIC" id="fig|1838286.3.peg.411"/>
<evidence type="ECO:0000313" key="3">
    <source>
        <dbReference type="Proteomes" id="UP000095228"/>
    </source>
</evidence>
<dbReference type="AlphaFoldDB" id="A0A1D8AR45"/>
<dbReference type="KEGG" id="obg:Verru16b_00404"/>
<organism evidence="2 3">
    <name type="scientific">Lacunisphaera limnophila</name>
    <dbReference type="NCBI Taxonomy" id="1838286"/>
    <lineage>
        <taxon>Bacteria</taxon>
        <taxon>Pseudomonadati</taxon>
        <taxon>Verrucomicrobiota</taxon>
        <taxon>Opitutia</taxon>
        <taxon>Opitutales</taxon>
        <taxon>Opitutaceae</taxon>
        <taxon>Lacunisphaera</taxon>
    </lineage>
</organism>
<evidence type="ECO:0000256" key="1">
    <source>
        <dbReference type="SAM" id="Phobius"/>
    </source>
</evidence>